<keyword evidence="3" id="KW-1185">Reference proteome</keyword>
<sequence>MSIKKRFIAFSQDLYRNWYRRTYIYKLTQASQDHGDRLRSTIIIAVAEYGLVWWIINWLAPLLHYTPAINFDIKNRKLQT</sequence>
<keyword evidence="1" id="KW-0812">Transmembrane</keyword>
<evidence type="ECO:0000313" key="3">
    <source>
        <dbReference type="Proteomes" id="UP000603457"/>
    </source>
</evidence>
<feature type="transmembrane region" description="Helical" evidence="1">
    <location>
        <begin position="41"/>
        <end position="60"/>
    </location>
</feature>
<evidence type="ECO:0000313" key="2">
    <source>
        <dbReference type="EMBL" id="MBD2598153.1"/>
    </source>
</evidence>
<dbReference type="EMBL" id="JACJTB010000061">
    <property type="protein sequence ID" value="MBD2598153.1"/>
    <property type="molecule type" value="Genomic_DNA"/>
</dbReference>
<reference evidence="2 3" key="1">
    <citation type="journal article" date="2020" name="ISME J.">
        <title>Comparative genomics reveals insights into cyanobacterial evolution and habitat adaptation.</title>
        <authorList>
            <person name="Chen M.Y."/>
            <person name="Teng W.K."/>
            <person name="Zhao L."/>
            <person name="Hu C.X."/>
            <person name="Zhou Y.K."/>
            <person name="Han B.P."/>
            <person name="Song L.R."/>
            <person name="Shu W.S."/>
        </authorList>
    </citation>
    <scope>NUCLEOTIDE SEQUENCE [LARGE SCALE GENOMIC DNA]</scope>
    <source>
        <strain evidence="2 3">FACHB-130</strain>
    </source>
</reference>
<keyword evidence="1" id="KW-0472">Membrane</keyword>
<keyword evidence="1" id="KW-1133">Transmembrane helix</keyword>
<organism evidence="2 3">
    <name type="scientific">Nostoc spongiaeforme FACHB-130</name>
    <dbReference type="NCBI Taxonomy" id="1357510"/>
    <lineage>
        <taxon>Bacteria</taxon>
        <taxon>Bacillati</taxon>
        <taxon>Cyanobacteriota</taxon>
        <taxon>Cyanophyceae</taxon>
        <taxon>Nostocales</taxon>
        <taxon>Nostocaceae</taxon>
        <taxon>Nostoc</taxon>
    </lineage>
</organism>
<name>A0ABR8G4J7_9NOSO</name>
<accession>A0ABR8G4J7</accession>
<gene>
    <name evidence="2" type="ORF">H6G74_28070</name>
</gene>
<dbReference type="RefSeq" id="WP_190970838.1">
    <property type="nucleotide sequence ID" value="NZ_JACJTB010000061.1"/>
</dbReference>
<dbReference type="Proteomes" id="UP000603457">
    <property type="component" value="Unassembled WGS sequence"/>
</dbReference>
<protein>
    <submittedName>
        <fullName evidence="2">Uncharacterized protein</fullName>
    </submittedName>
</protein>
<comment type="caution">
    <text evidence="2">The sequence shown here is derived from an EMBL/GenBank/DDBJ whole genome shotgun (WGS) entry which is preliminary data.</text>
</comment>
<proteinExistence type="predicted"/>
<evidence type="ECO:0000256" key="1">
    <source>
        <dbReference type="SAM" id="Phobius"/>
    </source>
</evidence>